<dbReference type="Gene3D" id="1.10.10.60">
    <property type="entry name" value="Homeodomain-like"/>
    <property type="match status" value="1"/>
</dbReference>
<evidence type="ECO:0000256" key="3">
    <source>
        <dbReference type="ARBA" id="ARBA00023015"/>
    </source>
</evidence>
<evidence type="ECO:0000313" key="12">
    <source>
        <dbReference type="Proteomes" id="UP000436088"/>
    </source>
</evidence>
<feature type="domain" description="Homeobox" evidence="10">
    <location>
        <begin position="348"/>
        <end position="411"/>
    </location>
</feature>
<protein>
    <submittedName>
        <fullName evidence="11">BEL1-like homeodomain protein 1</fullName>
    </submittedName>
</protein>
<dbReference type="InterPro" id="IPR009057">
    <property type="entry name" value="Homeodomain-like_sf"/>
</dbReference>
<name>A0A6A3CJR2_HIBSY</name>
<evidence type="ECO:0000313" key="11">
    <source>
        <dbReference type="EMBL" id="KAE8729036.1"/>
    </source>
</evidence>
<accession>A0A6A3CJR2</accession>
<dbReference type="InterPro" id="IPR008422">
    <property type="entry name" value="KN_HD"/>
</dbReference>
<dbReference type="SUPFAM" id="SSF46689">
    <property type="entry name" value="Homeodomain-like"/>
    <property type="match status" value="1"/>
</dbReference>
<dbReference type="SMART" id="SM00389">
    <property type="entry name" value="HOX"/>
    <property type="match status" value="1"/>
</dbReference>
<dbReference type="Pfam" id="PF05920">
    <property type="entry name" value="Homeobox_KN"/>
    <property type="match status" value="1"/>
</dbReference>
<comment type="subcellular location">
    <subcellularLocation>
        <location evidence="1 8">Nucleus</location>
    </subcellularLocation>
</comment>
<keyword evidence="6" id="KW-0804">Transcription</keyword>
<keyword evidence="12" id="KW-1185">Reference proteome</keyword>
<evidence type="ECO:0000256" key="2">
    <source>
        <dbReference type="ARBA" id="ARBA00006454"/>
    </source>
</evidence>
<dbReference type="AlphaFoldDB" id="A0A6A3CJR2"/>
<evidence type="ECO:0000256" key="7">
    <source>
        <dbReference type="ARBA" id="ARBA00023242"/>
    </source>
</evidence>
<dbReference type="PANTHER" id="PTHR11850">
    <property type="entry name" value="HOMEOBOX PROTEIN TRANSCRIPTION FACTORS"/>
    <property type="match status" value="1"/>
</dbReference>
<dbReference type="PROSITE" id="PS50071">
    <property type="entry name" value="HOMEOBOX_2"/>
    <property type="match status" value="1"/>
</dbReference>
<dbReference type="SMART" id="SM00574">
    <property type="entry name" value="POX"/>
    <property type="match status" value="1"/>
</dbReference>
<dbReference type="CDD" id="cd00086">
    <property type="entry name" value="homeodomain"/>
    <property type="match status" value="1"/>
</dbReference>
<dbReference type="InterPro" id="IPR006563">
    <property type="entry name" value="POX_dom"/>
</dbReference>
<feature type="region of interest" description="Disordered" evidence="9">
    <location>
        <begin position="432"/>
        <end position="455"/>
    </location>
</feature>
<keyword evidence="4 8" id="KW-0238">DNA-binding</keyword>
<dbReference type="GO" id="GO:0006355">
    <property type="term" value="P:regulation of DNA-templated transcription"/>
    <property type="evidence" value="ECO:0007669"/>
    <property type="project" value="InterPro"/>
</dbReference>
<keyword evidence="3" id="KW-0805">Transcription regulation</keyword>
<sequence>MGEFSEMLSGTSLLIKNCVQIPTMDGRNEMSFIPPSGDALRSVDGQLNITTSNSICNPVAGNQSTQSQGLSLSLSSQMPSDVSLPSLQFPYQACSSFFSGHLPISGNARISCANDESKTSKGLKTSYDLQCGYLGDNNDAFGTNAFSNLQGSINHKQLYSDICQFQPGFGSTILNSKYLKVAQELFSEVINVQQALKQPHLDKNVTSQAKSSNRTSSKPGESVNTPSEISPTKRQDLQNKKTKLLCMLDEVDRRYKQYYQQMKFVVSSFDVVAGCGAAKPYTTLALQSISRHFRNLRDAIRGQIQLTQKSLGENDNSSNSQGTAIPRLRYVDHQLRQQRAFQQLDVMRNAWRPQRGLPESSVSVLRAWLFEHFLHPYPNVSEKIMLAKQTGLTRNQVTNWFINGRVRLWKPMIEEMYKEEFSEMDSNFRSSSENAAKAAGENSSASEDREEELQESITSKVAHTCNVQPGQVQHLKADHITDVDRMSNMESNNPYPDTVIPSGQHGHVALIAGDAMYDLTELSGFMAGTQVSLVLGLQNHKNNVFTISGETDMRGNHRVASSVGAETVDFHFMEAGNQQDKFSNPHILHDFVV</sequence>
<evidence type="ECO:0000256" key="4">
    <source>
        <dbReference type="ARBA" id="ARBA00023125"/>
    </source>
</evidence>
<comment type="caution">
    <text evidence="11">The sequence shown here is derived from an EMBL/GenBank/DDBJ whole genome shotgun (WGS) entry which is preliminary data.</text>
</comment>
<feature type="compositionally biased region" description="Polar residues" evidence="9">
    <location>
        <begin position="204"/>
        <end position="230"/>
    </location>
</feature>
<gene>
    <name evidence="11" type="ORF">F3Y22_tig00004004pilonHSYRG00018</name>
</gene>
<comment type="similarity">
    <text evidence="2">Belongs to the TALE/BELL homeobox family.</text>
</comment>
<keyword evidence="5 8" id="KW-0371">Homeobox</keyword>
<dbReference type="EMBL" id="VEPZ02000240">
    <property type="protein sequence ID" value="KAE8729036.1"/>
    <property type="molecule type" value="Genomic_DNA"/>
</dbReference>
<proteinExistence type="inferred from homology"/>
<dbReference type="Pfam" id="PF07526">
    <property type="entry name" value="POX"/>
    <property type="match status" value="1"/>
</dbReference>
<feature type="region of interest" description="Disordered" evidence="9">
    <location>
        <begin position="201"/>
        <end position="236"/>
    </location>
</feature>
<dbReference type="InterPro" id="IPR001356">
    <property type="entry name" value="HD"/>
</dbReference>
<dbReference type="GO" id="GO:0003677">
    <property type="term" value="F:DNA binding"/>
    <property type="evidence" value="ECO:0007669"/>
    <property type="project" value="UniProtKB-UniRule"/>
</dbReference>
<evidence type="ECO:0000256" key="5">
    <source>
        <dbReference type="ARBA" id="ARBA00023155"/>
    </source>
</evidence>
<evidence type="ECO:0000256" key="6">
    <source>
        <dbReference type="ARBA" id="ARBA00023163"/>
    </source>
</evidence>
<reference evidence="11" key="1">
    <citation type="submission" date="2019-09" db="EMBL/GenBank/DDBJ databases">
        <title>Draft genome information of white flower Hibiscus syriacus.</title>
        <authorList>
            <person name="Kim Y.-M."/>
        </authorList>
    </citation>
    <scope>NUCLEOTIDE SEQUENCE [LARGE SCALE GENOMIC DNA]</scope>
    <source>
        <strain evidence="11">YM2019G1</strain>
    </source>
</reference>
<dbReference type="InterPro" id="IPR050224">
    <property type="entry name" value="TALE_homeobox"/>
</dbReference>
<dbReference type="Proteomes" id="UP000436088">
    <property type="component" value="Unassembled WGS sequence"/>
</dbReference>
<organism evidence="11 12">
    <name type="scientific">Hibiscus syriacus</name>
    <name type="common">Rose of Sharon</name>
    <dbReference type="NCBI Taxonomy" id="106335"/>
    <lineage>
        <taxon>Eukaryota</taxon>
        <taxon>Viridiplantae</taxon>
        <taxon>Streptophyta</taxon>
        <taxon>Embryophyta</taxon>
        <taxon>Tracheophyta</taxon>
        <taxon>Spermatophyta</taxon>
        <taxon>Magnoliopsida</taxon>
        <taxon>eudicotyledons</taxon>
        <taxon>Gunneridae</taxon>
        <taxon>Pentapetalae</taxon>
        <taxon>rosids</taxon>
        <taxon>malvids</taxon>
        <taxon>Malvales</taxon>
        <taxon>Malvaceae</taxon>
        <taxon>Malvoideae</taxon>
        <taxon>Hibiscus</taxon>
    </lineage>
</organism>
<evidence type="ECO:0000259" key="10">
    <source>
        <dbReference type="PROSITE" id="PS50071"/>
    </source>
</evidence>
<evidence type="ECO:0000256" key="8">
    <source>
        <dbReference type="PROSITE-ProRule" id="PRU00108"/>
    </source>
</evidence>
<feature type="DNA-binding region" description="Homeobox" evidence="8">
    <location>
        <begin position="350"/>
        <end position="412"/>
    </location>
</feature>
<evidence type="ECO:0000256" key="1">
    <source>
        <dbReference type="ARBA" id="ARBA00004123"/>
    </source>
</evidence>
<keyword evidence="7 8" id="KW-0539">Nucleus</keyword>
<evidence type="ECO:0000256" key="9">
    <source>
        <dbReference type="SAM" id="MobiDB-lite"/>
    </source>
</evidence>
<dbReference type="GO" id="GO:0005634">
    <property type="term" value="C:nucleus"/>
    <property type="evidence" value="ECO:0007669"/>
    <property type="project" value="UniProtKB-SubCell"/>
</dbReference>